<dbReference type="RefSeq" id="WP_187720482.1">
    <property type="nucleotide sequence ID" value="NZ_BAABBL010000011.1"/>
</dbReference>
<feature type="transmembrane region" description="Helical" evidence="8">
    <location>
        <begin position="103"/>
        <end position="129"/>
    </location>
</feature>
<keyword evidence="2" id="KW-0813">Transport</keyword>
<accession>A0A7H0H483</accession>
<feature type="transmembrane region" description="Helical" evidence="8">
    <location>
        <begin position="274"/>
        <end position="295"/>
    </location>
</feature>
<feature type="transmembrane region" description="Helical" evidence="8">
    <location>
        <begin position="75"/>
        <end position="97"/>
    </location>
</feature>
<keyword evidence="4" id="KW-0997">Cell inner membrane</keyword>
<keyword evidence="6 8" id="KW-1133">Transmembrane helix</keyword>
<keyword evidence="10" id="KW-1185">Reference proteome</keyword>
<evidence type="ECO:0000256" key="8">
    <source>
        <dbReference type="SAM" id="Phobius"/>
    </source>
</evidence>
<proteinExistence type="predicted"/>
<evidence type="ECO:0000256" key="6">
    <source>
        <dbReference type="ARBA" id="ARBA00022989"/>
    </source>
</evidence>
<dbReference type="AlphaFoldDB" id="A0A7H0H483"/>
<feature type="transmembrane region" description="Helical" evidence="8">
    <location>
        <begin position="301"/>
        <end position="319"/>
    </location>
</feature>
<evidence type="ECO:0000256" key="7">
    <source>
        <dbReference type="ARBA" id="ARBA00023136"/>
    </source>
</evidence>
<feature type="transmembrane region" description="Helical" evidence="8">
    <location>
        <begin position="20"/>
        <end position="37"/>
    </location>
</feature>
<evidence type="ECO:0000256" key="3">
    <source>
        <dbReference type="ARBA" id="ARBA00022475"/>
    </source>
</evidence>
<keyword evidence="3" id="KW-1003">Cell membrane</keyword>
<dbReference type="Proteomes" id="UP000516117">
    <property type="component" value="Chromosome"/>
</dbReference>
<name>A0A7H0H483_9ACTN</name>
<feature type="transmembrane region" description="Helical" evidence="8">
    <location>
        <begin position="49"/>
        <end position="68"/>
    </location>
</feature>
<dbReference type="PANTHER" id="PTHR32196">
    <property type="entry name" value="ABC TRANSPORTER PERMEASE PROTEIN YPHD-RELATED-RELATED"/>
    <property type="match status" value="1"/>
</dbReference>
<comment type="subcellular location">
    <subcellularLocation>
        <location evidence="1">Cell membrane</location>
        <topology evidence="1">Multi-pass membrane protein</topology>
    </subcellularLocation>
</comment>
<evidence type="ECO:0000313" key="9">
    <source>
        <dbReference type="EMBL" id="QNP55349.1"/>
    </source>
</evidence>
<gene>
    <name evidence="9" type="ORF">H9L22_14175</name>
</gene>
<dbReference type="KEGG" id="tdf:H9L22_14175"/>
<dbReference type="EMBL" id="CP060789">
    <property type="protein sequence ID" value="QNP55349.1"/>
    <property type="molecule type" value="Genomic_DNA"/>
</dbReference>
<sequence>MSTRDYPTRLKLPNTHPETLRLLGLVILVGALFLALRPGQFLSPLNIQSIGFALPEIGLLALAMTVAMASGGIDLSLVAIANLSAIGVALVGTMSLGSVPGTLLAIVVALAVGTLCGLLNGVLVAYVNIRPILATLATGQLYAGIGIVITGGKALYSIPLPIQSLGIVTFAYIPIVVFIFAAAALLIWFIMTRTGFGLRAVLFGSNPTAARYSGFKISRVQLQTYALIGAAAGLAGILISARAASASSSFGGSYIMLAITIAVLGGTDPTGGKIRIGGVILATLLLQMVSNGFNLLQLSPYLYQIVQGLILAIFVVAAMRQSKPGGLTRLLRRPPTQPLTTAS</sequence>
<feature type="transmembrane region" description="Helical" evidence="8">
    <location>
        <begin position="225"/>
        <end position="244"/>
    </location>
</feature>
<evidence type="ECO:0000256" key="5">
    <source>
        <dbReference type="ARBA" id="ARBA00022692"/>
    </source>
</evidence>
<evidence type="ECO:0000256" key="2">
    <source>
        <dbReference type="ARBA" id="ARBA00022448"/>
    </source>
</evidence>
<feature type="transmembrane region" description="Helical" evidence="8">
    <location>
        <begin position="170"/>
        <end position="190"/>
    </location>
</feature>
<dbReference type="PANTHER" id="PTHR32196:SF21">
    <property type="entry name" value="ABC TRANSPORTER PERMEASE PROTEIN YPHD-RELATED"/>
    <property type="match status" value="1"/>
</dbReference>
<keyword evidence="7 8" id="KW-0472">Membrane</keyword>
<feature type="transmembrane region" description="Helical" evidence="8">
    <location>
        <begin position="250"/>
        <end position="267"/>
    </location>
</feature>
<dbReference type="Pfam" id="PF02653">
    <property type="entry name" value="BPD_transp_2"/>
    <property type="match status" value="1"/>
</dbReference>
<feature type="transmembrane region" description="Helical" evidence="8">
    <location>
        <begin position="141"/>
        <end position="158"/>
    </location>
</feature>
<evidence type="ECO:0000256" key="4">
    <source>
        <dbReference type="ARBA" id="ARBA00022519"/>
    </source>
</evidence>
<dbReference type="CDD" id="cd06579">
    <property type="entry name" value="TM_PBP1_transp_AraH_like"/>
    <property type="match status" value="1"/>
</dbReference>
<evidence type="ECO:0000256" key="1">
    <source>
        <dbReference type="ARBA" id="ARBA00004651"/>
    </source>
</evidence>
<dbReference type="InterPro" id="IPR001851">
    <property type="entry name" value="ABC_transp_permease"/>
</dbReference>
<protein>
    <submittedName>
        <fullName evidence="9">ABC transporter permease</fullName>
    </submittedName>
</protein>
<dbReference type="GO" id="GO:0022857">
    <property type="term" value="F:transmembrane transporter activity"/>
    <property type="evidence" value="ECO:0007669"/>
    <property type="project" value="InterPro"/>
</dbReference>
<reference evidence="9 10" key="1">
    <citation type="submission" date="2020-08" db="EMBL/GenBank/DDBJ databases">
        <title>Genome sequence of Tessaracoccus defluvii JCM 17540T.</title>
        <authorList>
            <person name="Hyun D.-W."/>
            <person name="Bae J.-W."/>
        </authorList>
    </citation>
    <scope>NUCLEOTIDE SEQUENCE [LARGE SCALE GENOMIC DNA]</scope>
    <source>
        <strain evidence="9 10">JCM 17540</strain>
    </source>
</reference>
<evidence type="ECO:0000313" key="10">
    <source>
        <dbReference type="Proteomes" id="UP000516117"/>
    </source>
</evidence>
<dbReference type="GO" id="GO:0005886">
    <property type="term" value="C:plasma membrane"/>
    <property type="evidence" value="ECO:0007669"/>
    <property type="project" value="UniProtKB-SubCell"/>
</dbReference>
<organism evidence="9 10">
    <name type="scientific">Tessaracoccus defluvii</name>
    <dbReference type="NCBI Taxonomy" id="1285901"/>
    <lineage>
        <taxon>Bacteria</taxon>
        <taxon>Bacillati</taxon>
        <taxon>Actinomycetota</taxon>
        <taxon>Actinomycetes</taxon>
        <taxon>Propionibacteriales</taxon>
        <taxon>Propionibacteriaceae</taxon>
        <taxon>Tessaracoccus</taxon>
    </lineage>
</organism>
<keyword evidence="5 8" id="KW-0812">Transmembrane</keyword>